<name>A0A553SR64_NIACI</name>
<sequence>MSLNSAQRQQTSMELKANFDISGLTCKEVQTDLGFSGELLEETLNVGSGTHGEAVWRLRDYLEEKIQEQGKEPHPYSILKTNIWYKYK</sequence>
<accession>A0A553SR64</accession>
<evidence type="ECO:0000313" key="1">
    <source>
        <dbReference type="EMBL" id="TRZ39485.1"/>
    </source>
</evidence>
<organism evidence="1 2">
    <name type="scientific">Niallia circulans</name>
    <name type="common">Bacillus circulans</name>
    <dbReference type="NCBI Taxonomy" id="1397"/>
    <lineage>
        <taxon>Bacteria</taxon>
        <taxon>Bacillati</taxon>
        <taxon>Bacillota</taxon>
        <taxon>Bacilli</taxon>
        <taxon>Bacillales</taxon>
        <taxon>Bacillaceae</taxon>
        <taxon>Niallia</taxon>
    </lineage>
</organism>
<gene>
    <name evidence="1" type="ORF">CEQ21_00475</name>
</gene>
<dbReference type="EMBL" id="RIBP01000001">
    <property type="protein sequence ID" value="TRZ39485.1"/>
    <property type="molecule type" value="Genomic_DNA"/>
</dbReference>
<comment type="caution">
    <text evidence="1">The sequence shown here is derived from an EMBL/GenBank/DDBJ whole genome shotgun (WGS) entry which is preliminary data.</text>
</comment>
<dbReference type="RefSeq" id="WP_185762927.1">
    <property type="nucleotide sequence ID" value="NZ_RIBP01000001.1"/>
</dbReference>
<protein>
    <submittedName>
        <fullName evidence="1">DUF2316 family protein</fullName>
    </submittedName>
</protein>
<dbReference type="Pfam" id="PF10078">
    <property type="entry name" value="DUF2316"/>
    <property type="match status" value="1"/>
</dbReference>
<evidence type="ECO:0000313" key="2">
    <source>
        <dbReference type="Proteomes" id="UP000319837"/>
    </source>
</evidence>
<dbReference type="Proteomes" id="UP000319837">
    <property type="component" value="Unassembled WGS sequence"/>
</dbReference>
<dbReference type="InterPro" id="IPR018757">
    <property type="entry name" value="DUF2316"/>
</dbReference>
<proteinExistence type="predicted"/>
<dbReference type="AlphaFoldDB" id="A0A553SR64"/>
<reference evidence="2" key="1">
    <citation type="submission" date="2018-10" db="EMBL/GenBank/DDBJ databases">
        <title>FDA dAtabase for Regulatory Grade micrObial Sequences (FDA-ARGOS): Supporting development and validation of Infectious Disease Dx tests.</title>
        <authorList>
            <person name="Minogue T."/>
            <person name="Wolcott M."/>
            <person name="Wasieloski L."/>
            <person name="Aguilar W."/>
            <person name="Moore D."/>
            <person name="Tallon L."/>
            <person name="Sadzewicz L."/>
            <person name="Sengamalay N."/>
            <person name="Ott S."/>
            <person name="Godinez A."/>
            <person name="Nagaraj S."/>
            <person name="Vavikolanu K."/>
            <person name="Vyas G."/>
            <person name="Nadendla S."/>
            <person name="George J."/>
            <person name="Sichtig H."/>
        </authorList>
    </citation>
    <scope>NUCLEOTIDE SEQUENCE [LARGE SCALE GENOMIC DNA]</scope>
    <source>
        <strain evidence="2">FDAARGOS_343</strain>
    </source>
</reference>